<name>A0ABU3D018_9FLAO</name>
<sequence>EMDKQAYMFELIQEWEVSGLSKKDFCHHHGIIRSNFYYWFKKWKNSKSEASDGFVEITPGKTDSFHAHYRLKYPNGVQLEVSGIGLNQLAALVNL</sequence>
<evidence type="ECO:0000313" key="2">
    <source>
        <dbReference type="Proteomes" id="UP001248819"/>
    </source>
</evidence>
<feature type="non-terminal residue" evidence="1">
    <location>
        <position position="1"/>
    </location>
</feature>
<proteinExistence type="predicted"/>
<dbReference type="Proteomes" id="UP001248819">
    <property type="component" value="Unassembled WGS sequence"/>
</dbReference>
<dbReference type="RefSeq" id="WP_311486039.1">
    <property type="nucleotide sequence ID" value="NZ_JAVRHP010000275.1"/>
</dbReference>
<keyword evidence="2" id="KW-1185">Reference proteome</keyword>
<evidence type="ECO:0008006" key="3">
    <source>
        <dbReference type="Google" id="ProtNLM"/>
    </source>
</evidence>
<evidence type="ECO:0000313" key="1">
    <source>
        <dbReference type="EMBL" id="MDT0651965.1"/>
    </source>
</evidence>
<gene>
    <name evidence="1" type="ORF">RM529_17620</name>
</gene>
<accession>A0ABU3D018</accession>
<comment type="caution">
    <text evidence="1">The sequence shown here is derived from an EMBL/GenBank/DDBJ whole genome shotgun (WGS) entry which is preliminary data.</text>
</comment>
<organism evidence="1 2">
    <name type="scientific">Autumnicola edwardsiae</name>
    <dbReference type="NCBI Taxonomy" id="3075594"/>
    <lineage>
        <taxon>Bacteria</taxon>
        <taxon>Pseudomonadati</taxon>
        <taxon>Bacteroidota</taxon>
        <taxon>Flavobacteriia</taxon>
        <taxon>Flavobacteriales</taxon>
        <taxon>Flavobacteriaceae</taxon>
        <taxon>Autumnicola</taxon>
    </lineage>
</organism>
<dbReference type="NCBIfam" id="NF047593">
    <property type="entry name" value="IS66_ISAeme5_TnpA"/>
    <property type="match status" value="1"/>
</dbReference>
<protein>
    <recommendedName>
        <fullName evidence="3">Transposase</fullName>
    </recommendedName>
</protein>
<reference evidence="1 2" key="1">
    <citation type="submission" date="2023-09" db="EMBL/GenBank/DDBJ databases">
        <authorList>
            <person name="Rey-Velasco X."/>
        </authorList>
    </citation>
    <scope>NUCLEOTIDE SEQUENCE [LARGE SCALE GENOMIC DNA]</scope>
    <source>
        <strain evidence="1 2">F297</strain>
    </source>
</reference>
<dbReference type="EMBL" id="JAVRHP010000275">
    <property type="protein sequence ID" value="MDT0651965.1"/>
    <property type="molecule type" value="Genomic_DNA"/>
</dbReference>